<organism evidence="2 3">
    <name type="scientific">Dipteronia sinensis</name>
    <dbReference type="NCBI Taxonomy" id="43782"/>
    <lineage>
        <taxon>Eukaryota</taxon>
        <taxon>Viridiplantae</taxon>
        <taxon>Streptophyta</taxon>
        <taxon>Embryophyta</taxon>
        <taxon>Tracheophyta</taxon>
        <taxon>Spermatophyta</taxon>
        <taxon>Magnoliopsida</taxon>
        <taxon>eudicotyledons</taxon>
        <taxon>Gunneridae</taxon>
        <taxon>Pentapetalae</taxon>
        <taxon>rosids</taxon>
        <taxon>malvids</taxon>
        <taxon>Sapindales</taxon>
        <taxon>Sapindaceae</taxon>
        <taxon>Hippocastanoideae</taxon>
        <taxon>Acereae</taxon>
        <taxon>Dipteronia</taxon>
    </lineage>
</organism>
<name>A0AAE0B7M3_9ROSI</name>
<feature type="compositionally biased region" description="Basic and acidic residues" evidence="1">
    <location>
        <begin position="91"/>
        <end position="103"/>
    </location>
</feature>
<feature type="region of interest" description="Disordered" evidence="1">
    <location>
        <begin position="75"/>
        <end position="117"/>
    </location>
</feature>
<sequence>MRTGMWDIQEMQFNKVTFWVQIHRVLLLCMTFEIDRFLGSMIGEVKEVDDRGSGDCIRKYIRVMVVVDVSKPFRRGEHRPGVRAGGVSQDNDYHDNRNGRELQRSNNNGKFPTVAEGSGTPIRIVRDVDMLEMSHDSRE</sequence>
<evidence type="ECO:0000313" key="3">
    <source>
        <dbReference type="Proteomes" id="UP001281410"/>
    </source>
</evidence>
<dbReference type="Proteomes" id="UP001281410">
    <property type="component" value="Unassembled WGS sequence"/>
</dbReference>
<proteinExistence type="predicted"/>
<evidence type="ECO:0000313" key="2">
    <source>
        <dbReference type="EMBL" id="KAK3230832.1"/>
    </source>
</evidence>
<dbReference type="AlphaFoldDB" id="A0AAE0B7M3"/>
<evidence type="ECO:0000256" key="1">
    <source>
        <dbReference type="SAM" id="MobiDB-lite"/>
    </source>
</evidence>
<comment type="caution">
    <text evidence="2">The sequence shown here is derived from an EMBL/GenBank/DDBJ whole genome shotgun (WGS) entry which is preliminary data.</text>
</comment>
<keyword evidence="3" id="KW-1185">Reference proteome</keyword>
<dbReference type="EMBL" id="JANJYJ010000001">
    <property type="protein sequence ID" value="KAK3230832.1"/>
    <property type="molecule type" value="Genomic_DNA"/>
</dbReference>
<evidence type="ECO:0008006" key="4">
    <source>
        <dbReference type="Google" id="ProtNLM"/>
    </source>
</evidence>
<accession>A0AAE0B7M3</accession>
<reference evidence="2" key="1">
    <citation type="journal article" date="2023" name="Plant J.">
        <title>Genome sequences and population genomics provide insights into the demographic history, inbreeding, and mutation load of two 'living fossil' tree species of Dipteronia.</title>
        <authorList>
            <person name="Feng Y."/>
            <person name="Comes H.P."/>
            <person name="Chen J."/>
            <person name="Zhu S."/>
            <person name="Lu R."/>
            <person name="Zhang X."/>
            <person name="Li P."/>
            <person name="Qiu J."/>
            <person name="Olsen K.M."/>
            <person name="Qiu Y."/>
        </authorList>
    </citation>
    <scope>NUCLEOTIDE SEQUENCE</scope>
    <source>
        <strain evidence="2">NBL</strain>
    </source>
</reference>
<protein>
    <recommendedName>
        <fullName evidence="4">DUF4283 domain-containing protein</fullName>
    </recommendedName>
</protein>
<gene>
    <name evidence="2" type="ORF">Dsin_002713</name>
</gene>